<dbReference type="GO" id="GO:0005789">
    <property type="term" value="C:endoplasmic reticulum membrane"/>
    <property type="evidence" value="ECO:0007669"/>
    <property type="project" value="UniProtKB-SubCell"/>
</dbReference>
<keyword evidence="3" id="KW-0653">Protein transport</keyword>
<keyword evidence="3" id="KW-0472">Membrane</keyword>
<proteinExistence type="inferred from homology"/>
<evidence type="ECO:0000259" key="4">
    <source>
        <dbReference type="Pfam" id="PF07819"/>
    </source>
</evidence>
<dbReference type="PANTHER" id="PTHR11440">
    <property type="entry name" value="LECITHIN-CHOLESTEROL ACYLTRANSFERASE-RELATED"/>
    <property type="match status" value="1"/>
</dbReference>
<evidence type="ECO:0000256" key="2">
    <source>
        <dbReference type="ARBA" id="ARBA00015856"/>
    </source>
</evidence>
<accession>A0AA38R7W6</accession>
<dbReference type="EC" id="3.1.-.-" evidence="3"/>
<dbReference type="SUPFAM" id="SSF53474">
    <property type="entry name" value="alpha/beta-Hydrolases"/>
    <property type="match status" value="1"/>
</dbReference>
<reference evidence="5" key="1">
    <citation type="submission" date="2022-07" db="EMBL/GenBank/DDBJ databases">
        <title>Fungi with potential for degradation of polypropylene.</title>
        <authorList>
            <person name="Gostincar C."/>
        </authorList>
    </citation>
    <scope>NUCLEOTIDE SEQUENCE</scope>
    <source>
        <strain evidence="5">EXF-13287</strain>
    </source>
</reference>
<keyword evidence="3" id="KW-0256">Endoplasmic reticulum</keyword>
<comment type="similarity">
    <text evidence="3">Belongs to the GPI inositol-deacylase family.</text>
</comment>
<dbReference type="EMBL" id="JANBVN010000154">
    <property type="protein sequence ID" value="KAJ9137813.1"/>
    <property type="molecule type" value="Genomic_DNA"/>
</dbReference>
<gene>
    <name evidence="5" type="ORF">NKR19_g8060</name>
</gene>
<evidence type="ECO:0000313" key="6">
    <source>
        <dbReference type="Proteomes" id="UP001174691"/>
    </source>
</evidence>
<dbReference type="Pfam" id="PF07819">
    <property type="entry name" value="PGAP1"/>
    <property type="match status" value="1"/>
</dbReference>
<comment type="caution">
    <text evidence="5">The sequence shown here is derived from an EMBL/GenBank/DDBJ whole genome shotgun (WGS) entry which is preliminary data.</text>
</comment>
<keyword evidence="6" id="KW-1185">Reference proteome</keyword>
<dbReference type="InterPro" id="IPR029058">
    <property type="entry name" value="AB_hydrolase_fold"/>
</dbReference>
<organism evidence="5 6">
    <name type="scientific">Coniochaeta hoffmannii</name>
    <dbReference type="NCBI Taxonomy" id="91930"/>
    <lineage>
        <taxon>Eukaryota</taxon>
        <taxon>Fungi</taxon>
        <taxon>Dikarya</taxon>
        <taxon>Ascomycota</taxon>
        <taxon>Pezizomycotina</taxon>
        <taxon>Sordariomycetes</taxon>
        <taxon>Sordariomycetidae</taxon>
        <taxon>Coniochaetales</taxon>
        <taxon>Coniochaetaceae</taxon>
        <taxon>Coniochaeta</taxon>
    </lineage>
</organism>
<sequence>MRTTVFRLSGACSTAQKLAVRITWPSAYIRPGRQTSAVHRICHLSANSTRHFSQTSGKQDDRAAHLNDYDLNKLGRTLSNEFAHLREKYETPRFPIVLAHGLLGFAELKLAANYLPPIHYWRGIKEALTAQGCEVITATVPASGTIEHRAAKLGEDIARQCGGKAVNVVAHSMGGLDARYMISQLQPADVDVKSLVTVATPHHGSSVTNWLMDEIGQDRLPKLYRAWERLTGLESGAFAQLRTEYMKEQFNPRTPDDPTVRYFSYGAYMNTPPPLLSPFRWTHRVLERLEGPNDGLVSVASSKWGTHKGSLVGVNHLDLINWTNRLRWTILRWMGRERPFNAIAFYLDIADMLAKEGL</sequence>
<comment type="subcellular location">
    <subcellularLocation>
        <location evidence="3">Endoplasmic reticulum membrane</location>
    </subcellularLocation>
</comment>
<comment type="function">
    <text evidence="1 3">Involved in inositol deacylation of GPI-anchored proteins which plays important roles in the quality control and ER-associated degradation of GPI-anchored proteins.</text>
</comment>
<evidence type="ECO:0000313" key="5">
    <source>
        <dbReference type="EMBL" id="KAJ9137813.1"/>
    </source>
</evidence>
<dbReference type="AlphaFoldDB" id="A0AA38R7W6"/>
<dbReference type="Gene3D" id="3.40.50.1820">
    <property type="entry name" value="alpha/beta hydrolase"/>
    <property type="match status" value="1"/>
</dbReference>
<keyword evidence="3" id="KW-0378">Hydrolase</keyword>
<feature type="domain" description="GPI inositol-deacylase PGAP1-like alpha/beta" evidence="4">
    <location>
        <begin position="164"/>
        <end position="208"/>
    </location>
</feature>
<dbReference type="GO" id="GO:0015031">
    <property type="term" value="P:protein transport"/>
    <property type="evidence" value="ECO:0007669"/>
    <property type="project" value="UniProtKB-KW"/>
</dbReference>
<name>A0AA38R7W6_9PEZI</name>
<evidence type="ECO:0000256" key="3">
    <source>
        <dbReference type="RuleBase" id="RU365011"/>
    </source>
</evidence>
<protein>
    <recommendedName>
        <fullName evidence="2 3">GPI inositol-deacylase</fullName>
        <ecNumber evidence="3">3.1.-.-</ecNumber>
    </recommendedName>
</protein>
<dbReference type="Proteomes" id="UP001174691">
    <property type="component" value="Unassembled WGS sequence"/>
</dbReference>
<dbReference type="InterPro" id="IPR012908">
    <property type="entry name" value="PGAP1-ab_dom-like"/>
</dbReference>
<evidence type="ECO:0000256" key="1">
    <source>
        <dbReference type="ARBA" id="ARBA00003496"/>
    </source>
</evidence>
<keyword evidence="3" id="KW-0813">Transport</keyword>
<dbReference type="GO" id="GO:0016788">
    <property type="term" value="F:hydrolase activity, acting on ester bonds"/>
    <property type="evidence" value="ECO:0007669"/>
    <property type="project" value="InterPro"/>
</dbReference>